<dbReference type="AlphaFoldDB" id="A0A5B7GKX8"/>
<feature type="region of interest" description="Disordered" evidence="1">
    <location>
        <begin position="1"/>
        <end position="20"/>
    </location>
</feature>
<comment type="caution">
    <text evidence="2">The sequence shown here is derived from an EMBL/GenBank/DDBJ whole genome shotgun (WGS) entry which is preliminary data.</text>
</comment>
<organism evidence="2 3">
    <name type="scientific">Portunus trituberculatus</name>
    <name type="common">Swimming crab</name>
    <name type="synonym">Neptunus trituberculatus</name>
    <dbReference type="NCBI Taxonomy" id="210409"/>
    <lineage>
        <taxon>Eukaryota</taxon>
        <taxon>Metazoa</taxon>
        <taxon>Ecdysozoa</taxon>
        <taxon>Arthropoda</taxon>
        <taxon>Crustacea</taxon>
        <taxon>Multicrustacea</taxon>
        <taxon>Malacostraca</taxon>
        <taxon>Eumalacostraca</taxon>
        <taxon>Eucarida</taxon>
        <taxon>Decapoda</taxon>
        <taxon>Pleocyemata</taxon>
        <taxon>Brachyura</taxon>
        <taxon>Eubrachyura</taxon>
        <taxon>Portunoidea</taxon>
        <taxon>Portunidae</taxon>
        <taxon>Portuninae</taxon>
        <taxon>Portunus</taxon>
    </lineage>
</organism>
<keyword evidence="3" id="KW-1185">Reference proteome</keyword>
<proteinExistence type="predicted"/>
<dbReference type="EMBL" id="VSRR010016718">
    <property type="protein sequence ID" value="MPC59622.1"/>
    <property type="molecule type" value="Genomic_DNA"/>
</dbReference>
<dbReference type="Proteomes" id="UP000324222">
    <property type="component" value="Unassembled WGS sequence"/>
</dbReference>
<evidence type="ECO:0000256" key="1">
    <source>
        <dbReference type="SAM" id="MobiDB-lite"/>
    </source>
</evidence>
<evidence type="ECO:0000313" key="2">
    <source>
        <dbReference type="EMBL" id="MPC59622.1"/>
    </source>
</evidence>
<gene>
    <name evidence="2" type="ORF">E2C01_053646</name>
</gene>
<evidence type="ECO:0000313" key="3">
    <source>
        <dbReference type="Proteomes" id="UP000324222"/>
    </source>
</evidence>
<protein>
    <submittedName>
        <fullName evidence="2">Uncharacterized protein</fullName>
    </submittedName>
</protein>
<feature type="compositionally biased region" description="Low complexity" evidence="1">
    <location>
        <begin position="1"/>
        <end position="14"/>
    </location>
</feature>
<reference evidence="2 3" key="1">
    <citation type="submission" date="2019-05" db="EMBL/GenBank/DDBJ databases">
        <title>Another draft genome of Portunus trituberculatus and its Hox gene families provides insights of decapod evolution.</title>
        <authorList>
            <person name="Jeong J.-H."/>
            <person name="Song I."/>
            <person name="Kim S."/>
            <person name="Choi T."/>
            <person name="Kim D."/>
            <person name="Ryu S."/>
            <person name="Kim W."/>
        </authorList>
    </citation>
    <scope>NUCLEOTIDE SEQUENCE [LARGE SCALE GENOMIC DNA]</scope>
    <source>
        <tissue evidence="2">Muscle</tissue>
    </source>
</reference>
<sequence length="78" mass="8643">MDINTTISNTTTSTQPLQCNTGGDYRGGFSTAPRRQHRATCCQPHLSLPRGSTSVGFMFLPYTCKETLAKNPRISEYQ</sequence>
<accession>A0A5B7GKX8</accession>
<name>A0A5B7GKX8_PORTR</name>